<sequence>MNEMYSFTFNRKHEIYFDFDETKAFDEWIVKIGDGNIGGPNDGEAEIEFPEDVVVRSIGDHIHSIVSIIYLSFENHLDDQSYFQDKMKGKHMSSNSLCDTELPGFFFEESIYSSVSYYFVISTKPKDYATVLDYRLLGLEETSLKPESYMIDSLWRLLIYLAGI</sequence>
<dbReference type="EMBL" id="NBSK02000002">
    <property type="protein sequence ID" value="KAJ0221836.1"/>
    <property type="molecule type" value="Genomic_DNA"/>
</dbReference>
<proteinExistence type="predicted"/>
<organism evidence="1 2">
    <name type="scientific">Lactuca sativa</name>
    <name type="common">Garden lettuce</name>
    <dbReference type="NCBI Taxonomy" id="4236"/>
    <lineage>
        <taxon>Eukaryota</taxon>
        <taxon>Viridiplantae</taxon>
        <taxon>Streptophyta</taxon>
        <taxon>Embryophyta</taxon>
        <taxon>Tracheophyta</taxon>
        <taxon>Spermatophyta</taxon>
        <taxon>Magnoliopsida</taxon>
        <taxon>eudicotyledons</taxon>
        <taxon>Gunneridae</taxon>
        <taxon>Pentapetalae</taxon>
        <taxon>asterids</taxon>
        <taxon>campanulids</taxon>
        <taxon>Asterales</taxon>
        <taxon>Asteraceae</taxon>
        <taxon>Cichorioideae</taxon>
        <taxon>Cichorieae</taxon>
        <taxon>Lactucinae</taxon>
        <taxon>Lactuca</taxon>
    </lineage>
</organism>
<accession>A0A9R1WAX8</accession>
<evidence type="ECO:0000313" key="1">
    <source>
        <dbReference type="EMBL" id="KAJ0221836.1"/>
    </source>
</evidence>
<keyword evidence="2" id="KW-1185">Reference proteome</keyword>
<reference evidence="1 2" key="1">
    <citation type="journal article" date="2017" name="Nat. Commun.">
        <title>Genome assembly with in vitro proximity ligation data and whole-genome triplication in lettuce.</title>
        <authorList>
            <person name="Reyes-Chin-Wo S."/>
            <person name="Wang Z."/>
            <person name="Yang X."/>
            <person name="Kozik A."/>
            <person name="Arikit S."/>
            <person name="Song C."/>
            <person name="Xia L."/>
            <person name="Froenicke L."/>
            <person name="Lavelle D.O."/>
            <person name="Truco M.J."/>
            <person name="Xia R."/>
            <person name="Zhu S."/>
            <person name="Xu C."/>
            <person name="Xu H."/>
            <person name="Xu X."/>
            <person name="Cox K."/>
            <person name="Korf I."/>
            <person name="Meyers B.C."/>
            <person name="Michelmore R.W."/>
        </authorList>
    </citation>
    <scope>NUCLEOTIDE SEQUENCE [LARGE SCALE GENOMIC DNA]</scope>
    <source>
        <strain evidence="2">cv. Salinas</strain>
        <tissue evidence="1">Seedlings</tissue>
    </source>
</reference>
<protein>
    <submittedName>
        <fullName evidence="1">Uncharacterized protein</fullName>
    </submittedName>
</protein>
<dbReference type="AlphaFoldDB" id="A0A9R1WAX8"/>
<gene>
    <name evidence="1" type="ORF">LSAT_V11C200074440</name>
</gene>
<name>A0A9R1WAX8_LACSA</name>
<comment type="caution">
    <text evidence="1">The sequence shown here is derived from an EMBL/GenBank/DDBJ whole genome shotgun (WGS) entry which is preliminary data.</text>
</comment>
<evidence type="ECO:0000313" key="2">
    <source>
        <dbReference type="Proteomes" id="UP000235145"/>
    </source>
</evidence>
<dbReference type="Proteomes" id="UP000235145">
    <property type="component" value="Unassembled WGS sequence"/>
</dbReference>